<evidence type="ECO:0000313" key="7">
    <source>
        <dbReference type="Proteomes" id="UP000189941"/>
    </source>
</evidence>
<dbReference type="InterPro" id="IPR050492">
    <property type="entry name" value="Bact_metal-bind_prot9"/>
</dbReference>
<evidence type="ECO:0000256" key="1">
    <source>
        <dbReference type="ARBA" id="ARBA00011028"/>
    </source>
</evidence>
<evidence type="ECO:0000313" key="6">
    <source>
        <dbReference type="EMBL" id="SJZ73259.1"/>
    </source>
</evidence>
<name>A0A1T4N1Q1_9LACT</name>
<comment type="similarity">
    <text evidence="1 4">Belongs to the bacterial solute-binding protein 9 family.</text>
</comment>
<gene>
    <name evidence="6" type="ORF">SAMN02746011_01628</name>
</gene>
<evidence type="ECO:0000256" key="4">
    <source>
        <dbReference type="RuleBase" id="RU003512"/>
    </source>
</evidence>
<evidence type="ECO:0000256" key="3">
    <source>
        <dbReference type="ARBA" id="ARBA00022729"/>
    </source>
</evidence>
<keyword evidence="3 5" id="KW-0732">Signal</keyword>
<sequence>MKKIWRACLLIILLCCMSLIQRSVMIAQANEPKELNIVTSFYPMYAITKEIVGDFHEVRVLNSRNGIHGFEPSANDIAAIYDADIFIYHSNILESWTKNIAVNLKNSSVTLVEASRGMAMQKVTGLEDIEEIEGMDNAALYDPHTWLDPIEASVEAQLIADRLSELDPDNQETYQANAKQFVEQAEQLVAKYQPIFEQLKQKTFVTQHTAFSYLAQRFNLKQLGIAGVSSDIEPSSKKIAEVQKFVNEYKVKTIFVEPNVSDRAAKVIANATGTTIVALSPLEGDPLNTDPFLVNLEKVLETLSSHLQQEE</sequence>
<dbReference type="STRING" id="1121925.SAMN02746011_01628"/>
<dbReference type="RefSeq" id="WP_078756331.1">
    <property type="nucleotide sequence ID" value="NZ_FUWO01000015.1"/>
</dbReference>
<dbReference type="PANTHER" id="PTHR42953:SF3">
    <property type="entry name" value="HIGH-AFFINITY ZINC UPTAKE SYSTEM PROTEIN ZNUA"/>
    <property type="match status" value="1"/>
</dbReference>
<dbReference type="PRINTS" id="PR00691">
    <property type="entry name" value="ADHESINB"/>
</dbReference>
<protein>
    <submittedName>
        <fullName evidence="6">Zinc transport system substrate-binding protein</fullName>
    </submittedName>
</protein>
<dbReference type="SUPFAM" id="SSF53807">
    <property type="entry name" value="Helical backbone' metal receptor"/>
    <property type="match status" value="1"/>
</dbReference>
<dbReference type="GO" id="GO:0007155">
    <property type="term" value="P:cell adhesion"/>
    <property type="evidence" value="ECO:0007669"/>
    <property type="project" value="InterPro"/>
</dbReference>
<feature type="signal peptide" evidence="5">
    <location>
        <begin position="1"/>
        <end position="29"/>
    </location>
</feature>
<dbReference type="Pfam" id="PF01297">
    <property type="entry name" value="ZnuA"/>
    <property type="match status" value="1"/>
</dbReference>
<dbReference type="PRINTS" id="PR00690">
    <property type="entry name" value="ADHESNFAMILY"/>
</dbReference>
<dbReference type="EMBL" id="FUWO01000015">
    <property type="protein sequence ID" value="SJZ73259.1"/>
    <property type="molecule type" value="Genomic_DNA"/>
</dbReference>
<dbReference type="Gene3D" id="3.40.50.1980">
    <property type="entry name" value="Nitrogenase molybdenum iron protein domain"/>
    <property type="match status" value="2"/>
</dbReference>
<evidence type="ECO:0000256" key="5">
    <source>
        <dbReference type="SAM" id="SignalP"/>
    </source>
</evidence>
<reference evidence="7" key="1">
    <citation type="submission" date="2017-02" db="EMBL/GenBank/DDBJ databases">
        <authorList>
            <person name="Varghese N."/>
            <person name="Submissions S."/>
        </authorList>
    </citation>
    <scope>NUCLEOTIDE SEQUENCE [LARGE SCALE GENOMIC DNA]</scope>
    <source>
        <strain evidence="7">DSM 15739</strain>
    </source>
</reference>
<dbReference type="PANTHER" id="PTHR42953">
    <property type="entry name" value="HIGH-AFFINITY ZINC UPTAKE SYSTEM PROTEIN ZNUA-RELATED"/>
    <property type="match status" value="1"/>
</dbReference>
<accession>A0A1T4N1Q1</accession>
<dbReference type="Proteomes" id="UP000189941">
    <property type="component" value="Unassembled WGS sequence"/>
</dbReference>
<dbReference type="AlphaFoldDB" id="A0A1T4N1Q1"/>
<dbReference type="OrthoDB" id="9810636at2"/>
<proteinExistence type="inferred from homology"/>
<dbReference type="InterPro" id="IPR006128">
    <property type="entry name" value="Lipoprotein_PsaA-like"/>
</dbReference>
<dbReference type="GO" id="GO:0030001">
    <property type="term" value="P:metal ion transport"/>
    <property type="evidence" value="ECO:0007669"/>
    <property type="project" value="InterPro"/>
</dbReference>
<feature type="chain" id="PRO_5013024294" evidence="5">
    <location>
        <begin position="30"/>
        <end position="311"/>
    </location>
</feature>
<organism evidence="6 7">
    <name type="scientific">Globicatella sulfidifaciens DSM 15739</name>
    <dbReference type="NCBI Taxonomy" id="1121925"/>
    <lineage>
        <taxon>Bacteria</taxon>
        <taxon>Bacillati</taxon>
        <taxon>Bacillota</taxon>
        <taxon>Bacilli</taxon>
        <taxon>Lactobacillales</taxon>
        <taxon>Aerococcaceae</taxon>
        <taxon>Globicatella</taxon>
    </lineage>
</organism>
<dbReference type="GO" id="GO:0046872">
    <property type="term" value="F:metal ion binding"/>
    <property type="evidence" value="ECO:0007669"/>
    <property type="project" value="InterPro"/>
</dbReference>
<dbReference type="InterPro" id="IPR006127">
    <property type="entry name" value="ZnuA-like"/>
</dbReference>
<keyword evidence="7" id="KW-1185">Reference proteome</keyword>
<evidence type="ECO:0000256" key="2">
    <source>
        <dbReference type="ARBA" id="ARBA00022448"/>
    </source>
</evidence>
<keyword evidence="2 4" id="KW-0813">Transport</keyword>
<dbReference type="InterPro" id="IPR006129">
    <property type="entry name" value="AdhesinB"/>
</dbReference>